<feature type="transmembrane region" description="Helical" evidence="6">
    <location>
        <begin position="555"/>
        <end position="578"/>
    </location>
</feature>
<evidence type="ECO:0000313" key="9">
    <source>
        <dbReference type="Proteomes" id="UP000198972"/>
    </source>
</evidence>
<feature type="transmembrane region" description="Helical" evidence="6">
    <location>
        <begin position="55"/>
        <end position="77"/>
    </location>
</feature>
<keyword evidence="9" id="KW-1185">Reference proteome</keyword>
<feature type="transmembrane region" description="Helical" evidence="6">
    <location>
        <begin position="17"/>
        <end position="35"/>
    </location>
</feature>
<dbReference type="OrthoDB" id="1705903at2"/>
<dbReference type="STRING" id="670482.SAMN04488542_10959"/>
<reference evidence="8 9" key="1">
    <citation type="submission" date="2016-10" db="EMBL/GenBank/DDBJ databases">
        <authorList>
            <person name="de Groot N.N."/>
        </authorList>
    </citation>
    <scope>NUCLEOTIDE SEQUENCE [LARGE SCALE GENOMIC DNA]</scope>
    <source>
        <strain evidence="8 9">DSM 28129</strain>
    </source>
</reference>
<keyword evidence="4 6" id="KW-1133">Transmembrane helix</keyword>
<evidence type="ECO:0000256" key="2">
    <source>
        <dbReference type="ARBA" id="ARBA00022475"/>
    </source>
</evidence>
<feature type="transmembrane region" description="Helical" evidence="6">
    <location>
        <begin position="612"/>
        <end position="632"/>
    </location>
</feature>
<evidence type="ECO:0000259" key="7">
    <source>
        <dbReference type="Pfam" id="PF02687"/>
    </source>
</evidence>
<comment type="subcellular location">
    <subcellularLocation>
        <location evidence="1 6">Cell membrane</location>
        <topology evidence="1 6">Multi-pass membrane protein</topology>
    </subcellularLocation>
</comment>
<dbReference type="AlphaFoldDB" id="A0A1G7K9F6"/>
<name>A0A1G7K9F6_9BACL</name>
<keyword evidence="2 6" id="KW-1003">Cell membrane</keyword>
<dbReference type="InterPro" id="IPR052536">
    <property type="entry name" value="ABC-4_Integral_Memb_Prot"/>
</dbReference>
<feature type="transmembrane region" description="Helical" evidence="6">
    <location>
        <begin position="652"/>
        <end position="677"/>
    </location>
</feature>
<gene>
    <name evidence="8" type="ORF">SAMN04488542_10959</name>
</gene>
<evidence type="ECO:0000256" key="5">
    <source>
        <dbReference type="ARBA" id="ARBA00023136"/>
    </source>
</evidence>
<protein>
    <submittedName>
        <fullName evidence="8">Putative ABC transport system permease protein</fullName>
    </submittedName>
</protein>
<feature type="transmembrane region" description="Helical" evidence="6">
    <location>
        <begin position="148"/>
        <end position="172"/>
    </location>
</feature>
<dbReference type="InterPro" id="IPR027022">
    <property type="entry name" value="ABC_permease_BceB-typ"/>
</dbReference>
<accession>A0A1G7K9F6</accession>
<dbReference type="EMBL" id="FNBG01000009">
    <property type="protein sequence ID" value="SDF33690.1"/>
    <property type="molecule type" value="Genomic_DNA"/>
</dbReference>
<dbReference type="InterPro" id="IPR003838">
    <property type="entry name" value="ABC3_permease_C"/>
</dbReference>
<dbReference type="PANTHER" id="PTHR46795:SF3">
    <property type="entry name" value="ABC TRANSPORTER PERMEASE"/>
    <property type="match status" value="1"/>
</dbReference>
<evidence type="ECO:0000256" key="6">
    <source>
        <dbReference type="PIRNR" id="PIRNR018968"/>
    </source>
</evidence>
<keyword evidence="5 6" id="KW-0472">Membrane</keyword>
<feature type="transmembrane region" description="Helical" evidence="6">
    <location>
        <begin position="241"/>
        <end position="267"/>
    </location>
</feature>
<dbReference type="GO" id="GO:0005886">
    <property type="term" value="C:plasma membrane"/>
    <property type="evidence" value="ECO:0007669"/>
    <property type="project" value="UniProtKB-SubCell"/>
</dbReference>
<feature type="transmembrane region" description="Helical" evidence="6">
    <location>
        <begin position="102"/>
        <end position="128"/>
    </location>
</feature>
<keyword evidence="3 6" id="KW-0812">Transmembrane</keyword>
<evidence type="ECO:0000256" key="3">
    <source>
        <dbReference type="ARBA" id="ARBA00022692"/>
    </source>
</evidence>
<dbReference type="PIRSF" id="PIRSF018968">
    <property type="entry name" value="ABC_permease_BceB"/>
    <property type="match status" value="1"/>
</dbReference>
<feature type="domain" description="ABC3 transporter permease C-terminal" evidence="7">
    <location>
        <begin position="64"/>
        <end position="181"/>
    </location>
</feature>
<evidence type="ECO:0000313" key="8">
    <source>
        <dbReference type="EMBL" id="SDF33690.1"/>
    </source>
</evidence>
<dbReference type="Proteomes" id="UP000198972">
    <property type="component" value="Unassembled WGS sequence"/>
</dbReference>
<proteinExistence type="inferred from homology"/>
<dbReference type="GO" id="GO:0055085">
    <property type="term" value="P:transmembrane transport"/>
    <property type="evidence" value="ECO:0007669"/>
    <property type="project" value="UniProtKB-UniRule"/>
</dbReference>
<feature type="transmembrane region" description="Helical" evidence="6">
    <location>
        <begin position="296"/>
        <end position="318"/>
    </location>
</feature>
<dbReference type="PANTHER" id="PTHR46795">
    <property type="entry name" value="ABC TRANSPORTER PERMEASE-RELATED-RELATED"/>
    <property type="match status" value="1"/>
</dbReference>
<keyword evidence="6" id="KW-0813">Transport</keyword>
<dbReference type="Pfam" id="PF02687">
    <property type="entry name" value="FtsX"/>
    <property type="match status" value="1"/>
</dbReference>
<evidence type="ECO:0000256" key="1">
    <source>
        <dbReference type="ARBA" id="ARBA00004651"/>
    </source>
</evidence>
<organism evidence="8 9">
    <name type="scientific">Fontibacillus panacisegetis</name>
    <dbReference type="NCBI Taxonomy" id="670482"/>
    <lineage>
        <taxon>Bacteria</taxon>
        <taxon>Bacillati</taxon>
        <taxon>Bacillota</taxon>
        <taxon>Bacilli</taxon>
        <taxon>Bacillales</taxon>
        <taxon>Paenibacillaceae</taxon>
        <taxon>Fontibacillus</taxon>
    </lineage>
</organism>
<feature type="transmembrane region" description="Helical" evidence="6">
    <location>
        <begin position="201"/>
        <end position="221"/>
    </location>
</feature>
<comment type="similarity">
    <text evidence="6">Belongs to the ABC-4 integral membrane protein family.</text>
</comment>
<evidence type="ECO:0000256" key="4">
    <source>
        <dbReference type="ARBA" id="ARBA00022989"/>
    </source>
</evidence>
<sequence>MYAKLSFRNAKRSIMDYLIYFVTLTLSVSFFYAFSSLSSRWYELTTNDKYNLENFYTYINYATYLISGILIFLVYQVNKYMIKRRKREFATYILLGIEQRKVAVMFFIETLIMLLCSVVMGIFLGSLITQALTALILTTIDSNIVFGFRFYPDTILSTFIFFLTIIVFIGLFNMKHLSKIKLIDMFNDEKKTEIQFVRGKWFYVVIAMVSLACFVFAFFNLERYIEIQHLLTVDVSIKNQILLQTIVAGVLGTYALFYSFAYIMILIKDKLIRLKYKHTNLFLLGSVLSKMNTTSMMMATVTLTLLGSIICFVISPVLSEWAKGYLAYRSVFDVQINNVYNSISEKGDLPQIDYAEVYKYINDSEFNVKEYVSVEMYFLSEEDFYKRRKTNFPALAISLSDFNQLRKMAGYDPISIEEDEFAMQWDEKIPDRDIRKFIEDNPSIQTDIQSLQTNVNQYYTETLGETVFNDYSDYTIVLPDKACEKLLLANINFYANTTKELSYSFASTIDPFVESWFKEEYSTLYMKYQDDPEFKDFVSTRTKTEQMNDGNTSSLLIRVIGLYGGTILLIICLTLLALQQLSDSLEHRTRYDILQKLGVDRKAMNGLIFKQIGIYFSIPFITALFAFSIFLYQFSINKANEIKAYVGTKLFVFNILITLIMIVGIYLCYFASTIISFKRNLRTK</sequence>